<dbReference type="STRING" id="1121922.GCA_000428905_01916"/>
<keyword evidence="6" id="KW-0411">Iron-sulfur</keyword>
<comment type="caution">
    <text evidence="8">The sequence shown here is derived from an EMBL/GenBank/DDBJ whole genome shotgun (WGS) entry which is preliminary data.</text>
</comment>
<organism evidence="8 9">
    <name type="scientific">Brumicola pallidula DSM 14239 = ACAM 615</name>
    <dbReference type="NCBI Taxonomy" id="1121922"/>
    <lineage>
        <taxon>Bacteria</taxon>
        <taxon>Pseudomonadati</taxon>
        <taxon>Pseudomonadota</taxon>
        <taxon>Gammaproteobacteria</taxon>
        <taxon>Alteromonadales</taxon>
        <taxon>Alteromonadaceae</taxon>
        <taxon>Brumicola</taxon>
    </lineage>
</organism>
<dbReference type="GO" id="GO:0005506">
    <property type="term" value="F:iron ion binding"/>
    <property type="evidence" value="ECO:0007669"/>
    <property type="project" value="InterPro"/>
</dbReference>
<keyword evidence="2" id="KW-0001">2Fe-2S</keyword>
<dbReference type="GO" id="GO:0016491">
    <property type="term" value="F:oxidoreductase activity"/>
    <property type="evidence" value="ECO:0007669"/>
    <property type="project" value="UniProtKB-KW"/>
</dbReference>
<dbReference type="SUPFAM" id="SSF55961">
    <property type="entry name" value="Bet v1-like"/>
    <property type="match status" value="1"/>
</dbReference>
<reference evidence="9" key="1">
    <citation type="journal article" date="2014" name="Environ. Microbiol.">
        <title>Comparative genomics of the marine bacterial genus Glaciecola reveals the high degree of genomic diversity and genomic characteristic for cold adaptation.</title>
        <authorList>
            <person name="Qin Q.L."/>
            <person name="Xie B.B."/>
            <person name="Yu Y."/>
            <person name="Shu Y.L."/>
            <person name="Rong J.C."/>
            <person name="Zhang Y.J."/>
            <person name="Zhao D.L."/>
            <person name="Chen X.L."/>
            <person name="Zhang X.Y."/>
            <person name="Chen B."/>
            <person name="Zhou B.C."/>
            <person name="Zhang Y.Z."/>
        </authorList>
    </citation>
    <scope>NUCLEOTIDE SEQUENCE [LARGE SCALE GENOMIC DNA]</scope>
    <source>
        <strain evidence="9">ACAM 615</strain>
    </source>
</reference>
<evidence type="ECO:0000256" key="3">
    <source>
        <dbReference type="ARBA" id="ARBA00022723"/>
    </source>
</evidence>
<accession>K7A0K7</accession>
<dbReference type="Gene3D" id="3.90.380.10">
    <property type="entry name" value="Naphthalene 1,2-dioxygenase Alpha Subunit, Chain A, domain 1"/>
    <property type="match status" value="1"/>
</dbReference>
<sequence length="464" mass="53191">MQDKKPSPGQARCQTEKSVKELLDQESRTAPDILADTYKYLGSEPINSEVFTSHKFLQKEYELMWSKVWQMVCREEDIPEIGSHFVYSIGTNSFLIVRGEDNQFRAFYNSCLHRGRKLKTQNGCSKQIKCPFHGFTWRLDGELNNIPFDWDFCHLENKNMSLPQVKVETWQGFLFINMDDNSPSLREYLGETDNHFERWNLQNCSKVVHVKKRINCNWKVAMEAFMEAYHSIATHPQIMTFSSDANSQYDIVSENVSRAIHSMGVQSGYLPPGSVSEQQILDTLVSGSGRIINDQKILVPEGGNAREILAEISRENYAIEDGHDYSHATDLEMLDALVYNVFPNFSPWGGYVPNVIYRWLPDGDNPDSCFMDVMILKRVKKDTPKPAGCPTHLLNENEKWSDAAELGALGPIFDQDMGNMPVVQEGMHAAKQKQINLANYQEVRIRHTHTVLNKYMKGWNDNSQ</sequence>
<keyword evidence="4" id="KW-0560">Oxidoreductase</keyword>
<protein>
    <submittedName>
        <fullName evidence="8">Rieske 2Fe-2S family protein</fullName>
    </submittedName>
</protein>
<evidence type="ECO:0000259" key="7">
    <source>
        <dbReference type="PROSITE" id="PS51296"/>
    </source>
</evidence>
<dbReference type="Gene3D" id="2.102.10.10">
    <property type="entry name" value="Rieske [2Fe-2S] iron-sulphur domain"/>
    <property type="match status" value="1"/>
</dbReference>
<keyword evidence="3" id="KW-0479">Metal-binding</keyword>
<dbReference type="AlphaFoldDB" id="K7A0K7"/>
<name>K7A0K7_9ALTE</name>
<dbReference type="CDD" id="cd08882">
    <property type="entry name" value="RHO_alpha_C_MupW-like"/>
    <property type="match status" value="1"/>
</dbReference>
<dbReference type="EMBL" id="BAEQ01000040">
    <property type="protein sequence ID" value="GAC29055.1"/>
    <property type="molecule type" value="Genomic_DNA"/>
</dbReference>
<dbReference type="InterPro" id="IPR017941">
    <property type="entry name" value="Rieske_2Fe-2S"/>
</dbReference>
<comment type="cofactor">
    <cofactor evidence="1">
        <name>Fe cation</name>
        <dbReference type="ChEBI" id="CHEBI:24875"/>
    </cofactor>
</comment>
<evidence type="ECO:0000256" key="1">
    <source>
        <dbReference type="ARBA" id="ARBA00001962"/>
    </source>
</evidence>
<gene>
    <name evidence="8" type="ORF">GPAL_2194</name>
</gene>
<evidence type="ECO:0000256" key="2">
    <source>
        <dbReference type="ARBA" id="ARBA00022714"/>
    </source>
</evidence>
<keyword evidence="9" id="KW-1185">Reference proteome</keyword>
<dbReference type="InterPro" id="IPR036922">
    <property type="entry name" value="Rieske_2Fe-2S_sf"/>
</dbReference>
<dbReference type="OrthoDB" id="9769355at2"/>
<dbReference type="RefSeq" id="WP_006011579.1">
    <property type="nucleotide sequence ID" value="NZ_BAEQ01000040.1"/>
</dbReference>
<dbReference type="Proteomes" id="UP000006251">
    <property type="component" value="Unassembled WGS sequence"/>
</dbReference>
<evidence type="ECO:0000313" key="9">
    <source>
        <dbReference type="Proteomes" id="UP000006251"/>
    </source>
</evidence>
<evidence type="ECO:0000256" key="6">
    <source>
        <dbReference type="ARBA" id="ARBA00023014"/>
    </source>
</evidence>
<dbReference type="GO" id="GO:0051537">
    <property type="term" value="F:2 iron, 2 sulfur cluster binding"/>
    <property type="evidence" value="ECO:0007669"/>
    <property type="project" value="UniProtKB-KW"/>
</dbReference>
<proteinExistence type="predicted"/>
<dbReference type="CDD" id="cd03469">
    <property type="entry name" value="Rieske_RO_Alpha_N"/>
    <property type="match status" value="1"/>
</dbReference>
<evidence type="ECO:0000256" key="5">
    <source>
        <dbReference type="ARBA" id="ARBA00023004"/>
    </source>
</evidence>
<evidence type="ECO:0000256" key="4">
    <source>
        <dbReference type="ARBA" id="ARBA00023002"/>
    </source>
</evidence>
<dbReference type="PANTHER" id="PTHR43756:SF5">
    <property type="entry name" value="CHOLINE MONOOXYGENASE, CHLOROPLASTIC"/>
    <property type="match status" value="1"/>
</dbReference>
<dbReference type="PANTHER" id="PTHR43756">
    <property type="entry name" value="CHOLINE MONOOXYGENASE, CHLOROPLASTIC"/>
    <property type="match status" value="1"/>
</dbReference>
<dbReference type="PROSITE" id="PS51296">
    <property type="entry name" value="RIESKE"/>
    <property type="match status" value="1"/>
</dbReference>
<evidence type="ECO:0000313" key="8">
    <source>
        <dbReference type="EMBL" id="GAC29055.1"/>
    </source>
</evidence>
<keyword evidence="5" id="KW-0408">Iron</keyword>
<dbReference type="PRINTS" id="PR00090">
    <property type="entry name" value="RNGDIOXGNASE"/>
</dbReference>
<dbReference type="Pfam" id="PF00355">
    <property type="entry name" value="Rieske"/>
    <property type="match status" value="1"/>
</dbReference>
<dbReference type="SUPFAM" id="SSF50022">
    <property type="entry name" value="ISP domain"/>
    <property type="match status" value="1"/>
</dbReference>
<dbReference type="Pfam" id="PF00848">
    <property type="entry name" value="Ring_hydroxyl_A"/>
    <property type="match status" value="1"/>
</dbReference>
<feature type="domain" description="Rieske" evidence="7">
    <location>
        <begin position="69"/>
        <end position="176"/>
    </location>
</feature>
<dbReference type="InterPro" id="IPR001663">
    <property type="entry name" value="Rng_hydr_dOase-A"/>
</dbReference>
<dbReference type="InterPro" id="IPR015879">
    <property type="entry name" value="Ring_hydroxy_dOase_asu_C_dom"/>
</dbReference>